<protein>
    <submittedName>
        <fullName evidence="1">Uncharacterized protein</fullName>
    </submittedName>
</protein>
<comment type="caution">
    <text evidence="1">The sequence shown here is derived from an EMBL/GenBank/DDBJ whole genome shotgun (WGS) entry which is preliminary data.</text>
</comment>
<sequence>MAPASDVPCTHSGAEASDRGACHERHGATAHRNAPVEKMRGTAGPPGERGKELLDYIMSAFPLLHTLVPLSNKTKRRVYAGPSDPTQRAGEGERNCRATRRKGCPRHTFRCGSGECLPEYEFCNAIVSCKDASDEPPHLCNEQSRLPSTSANALKIVSVSDIKMNYKYNSKAKDQKLTCGHRAIFIDKDGPNITFRINSTLMKKHYKGSQGYQCCYRFVSRSTIAGREDTHVTYSQCTNFDTGTTVKLKEEVIVVSCASIPYKKIKSRNILYEDAYIILKKIKMGTSSGAAGPKNWNVLILGMDTMSRARFLSSMPKTASYFNQNGWLDYRGYQKVGYNTFPNLMAFLTGKNMTTVYRKCSKTMDNCNDEIIWSKFQNSGYVTAYGEDFLRLPDTFYRYNGFKIPPTNHYMRPLFLTGETRKGNLVCTKQVPSAIHSLHYALDFVESYKNDKFFGMFWVNSYSHNLDNLPTLLDNDLTDFWNKLNSTGALSNTFVFFLSDHGIRYGKMRTSVESYYEERLPMFFMWVPLDFQTAHTHYNYNLELNQRRLTTPYDLHVTLRNILQLSSGSLMEGECEACPQCTGLFYETMGHRTCARAGVHEKWCSCHNLVSVSQQEYGAAYSIELAVSFIQNITKAVNTTKCMKCSMLQLKTVLRTHKHVDYLNNETSYVIAFGMSPGNVAYEASVKEDENGFHIIQPTQTISEYNTRGSCVVLSNDREYCINRLRKFKKPFIMRHEYKFPLLIFGVTGFVILVMYYWIRSPAVSPELHYIRHTSLEVRPTTSAEEFYIIGTPMRHVADNTFPNLMAALSGHSMQTITEKCRDKMDQCNDLIMWSKFRQNGYVTAYGEDFLRLPDTFSKRYVFNRTPTDHYIRPLFLKVIMAFDSESIVRAAQAQDRVAVQNERYEDWSNVLLQLRRLFTDYQKIVLQYHERPNIDIPTAINSTAAQGNFLEVLNMSLNVFEKHYLDRCFDRTGQLSVVITPGVGVFEVDRELTNVTKQRIIDNGVGSDLVCVGEQPLHAVPLLKFHNKDNNLNSIDDYSMPHWINLSFYSTNKKVAYSNFIPRIKLPPRKSQEPLKKMYEDEKKGKLLKEDEYMHNSIFDYDAYDAQVFHVQRVARTKKTSVAGLEGLRRSPPSSITYHRKMSDPDIHHSLGDILSTGHSSFDTPDSPGGARLSPRSSISTHKPVIRTGRALINPFDPSHVTVKLTSNRRRWTHIFPKGVDWKSLTIPACLPITTDYFPDKRSLQNDYLVSDYNLLPDDVNADFAQNRAIYKEPLTTMEVFKELVSHRLAQALKYWRFRTLLLPLNNPATKQILEDETTHCDIYPTPTRQDLDQLTDGFLKMTESYFNKVKRPNKQRMAGGAGADDALTRRRHSTSILNRSAQKMLLEKYICHASGNTTKRFVVGYYMYHILPQKKDKDPADYVRPLGDLQSFENEWMEVEVLGPRSPLIPLESSTGAMDISGCSPQTDLTGVPAFLCDNIDPNYMQNDSDNDSFPEETWLERLFLFQEAIVGRFGFIKCTVESTSHAAGVGDHLYVHVTGNMFILIITTVKSEQKALRNRPANKPLNASSYQQLRELSELNIRQNKKSIPQWVYNTGEEVASLQAIRTSSNFSSIIALGERHLYCFQDNGLMKYMIKFDFVPICFNAFLIGWYYEINDQPTIEKIINIKADAGKPVQNLFQEFAFESDAVLHLLMCPVVLILTCEDPKLIQSIQITYVCPAPFACSEQVISLDSINGTEIVETQVFVATNADISNTCVQILLTVTDSTGKIDVLSKKVLLPASLYCSPTEMVSDNNIALYLDGNKPCINVNEIFTDHLIIKLIDHYTRMAKSEFQYKYKFDSEISKQIIVKLLKSIEVHAKERIKLKNSEDELSVLQRQFTLVQKRLLVQYGSLPPRDCDMLEYLMKDTHSRLVACVTEIIQEKEAVCRAGNTVTAVGNLIVHILKNATPDTLKIKLIEEMLALNSLYEDYQELEETVTQAMSYIVNEVLKKSEKDREKLAPVTEQGVLSHINLKRFLKQIKITLERMFTEARNDDPEVEKGKNKVLRIEEFVEVL</sequence>
<evidence type="ECO:0000313" key="1">
    <source>
        <dbReference type="EMBL" id="KAI8435165.1"/>
    </source>
</evidence>
<accession>A0ACC0KG05</accession>
<keyword evidence="2" id="KW-1185">Reference proteome</keyword>
<name>A0ACC0KG05_CHOFU</name>
<evidence type="ECO:0000313" key="2">
    <source>
        <dbReference type="Proteomes" id="UP001064048"/>
    </source>
</evidence>
<dbReference type="Proteomes" id="UP001064048">
    <property type="component" value="Chromosome 5"/>
</dbReference>
<dbReference type="EMBL" id="CM046105">
    <property type="protein sequence ID" value="KAI8435165.1"/>
    <property type="molecule type" value="Genomic_DNA"/>
</dbReference>
<proteinExistence type="predicted"/>
<organism evidence="1 2">
    <name type="scientific">Choristoneura fumiferana</name>
    <name type="common">Spruce budworm moth</name>
    <name type="synonym">Archips fumiferana</name>
    <dbReference type="NCBI Taxonomy" id="7141"/>
    <lineage>
        <taxon>Eukaryota</taxon>
        <taxon>Metazoa</taxon>
        <taxon>Ecdysozoa</taxon>
        <taxon>Arthropoda</taxon>
        <taxon>Hexapoda</taxon>
        <taxon>Insecta</taxon>
        <taxon>Pterygota</taxon>
        <taxon>Neoptera</taxon>
        <taxon>Endopterygota</taxon>
        <taxon>Lepidoptera</taxon>
        <taxon>Glossata</taxon>
        <taxon>Ditrysia</taxon>
        <taxon>Tortricoidea</taxon>
        <taxon>Tortricidae</taxon>
        <taxon>Tortricinae</taxon>
        <taxon>Choristoneura</taxon>
    </lineage>
</organism>
<reference evidence="1 2" key="1">
    <citation type="journal article" date="2022" name="Genome Biol. Evol.">
        <title>The Spruce Budworm Genome: Reconstructing the Evolutionary History of Antifreeze Proteins.</title>
        <authorList>
            <person name="Beliveau C."/>
            <person name="Gagne P."/>
            <person name="Picq S."/>
            <person name="Vernygora O."/>
            <person name="Keeling C.I."/>
            <person name="Pinkney K."/>
            <person name="Doucet D."/>
            <person name="Wen F."/>
            <person name="Johnston J.S."/>
            <person name="Maaroufi H."/>
            <person name="Boyle B."/>
            <person name="Laroche J."/>
            <person name="Dewar K."/>
            <person name="Juretic N."/>
            <person name="Blackburn G."/>
            <person name="Nisole A."/>
            <person name="Brunet B."/>
            <person name="Brandao M."/>
            <person name="Lumley L."/>
            <person name="Duan J."/>
            <person name="Quan G."/>
            <person name="Lucarotti C.J."/>
            <person name="Roe A.D."/>
            <person name="Sperling F.A.H."/>
            <person name="Levesque R.C."/>
            <person name="Cusson M."/>
        </authorList>
    </citation>
    <scope>NUCLEOTIDE SEQUENCE [LARGE SCALE GENOMIC DNA]</scope>
    <source>
        <strain evidence="1">Glfc:IPQL:Cfum</strain>
    </source>
</reference>
<gene>
    <name evidence="1" type="ORF">MSG28_003534</name>
</gene>